<accession>A0A1V6N531</accession>
<dbReference type="Proteomes" id="UP000191661">
    <property type="component" value="Unassembled WGS sequence"/>
</dbReference>
<name>A0A1V6N531_METAZ</name>
<organism evidence="2 3">
    <name type="scientific">Methanobrevibacter arboriphilus JCM 13429 = DSM 1125</name>
    <dbReference type="NCBI Taxonomy" id="1300164"/>
    <lineage>
        <taxon>Archaea</taxon>
        <taxon>Methanobacteriati</taxon>
        <taxon>Methanobacteriota</taxon>
        <taxon>Methanomada group</taxon>
        <taxon>Methanobacteria</taxon>
        <taxon>Methanobacteriales</taxon>
        <taxon>Methanobacteriaceae</taxon>
        <taxon>Methanobrevibacter</taxon>
    </lineage>
</organism>
<dbReference type="AlphaFoldDB" id="A0A1V6N531"/>
<keyword evidence="1" id="KW-0472">Membrane</keyword>
<keyword evidence="1" id="KW-0812">Transmembrane</keyword>
<reference evidence="2 3" key="1">
    <citation type="submission" date="2014-12" db="EMBL/GenBank/DDBJ databases">
        <title>Genome sequence of Methanobrevibacter arboriphilicus DH1, DSM1125.</title>
        <authorList>
            <person name="Poehlein A."/>
            <person name="Thauer R.K."/>
            <person name="Seedorf H."/>
            <person name="Daniel R."/>
        </authorList>
    </citation>
    <scope>NUCLEOTIDE SEQUENCE [LARGE SCALE GENOMIC DNA]</scope>
    <source>
        <strain evidence="2 3">DH1</strain>
    </source>
</reference>
<dbReference type="EMBL" id="JXMW01000001">
    <property type="protein sequence ID" value="OQD59828.1"/>
    <property type="molecule type" value="Genomic_DNA"/>
</dbReference>
<evidence type="ECO:0000313" key="2">
    <source>
        <dbReference type="EMBL" id="OQD59828.1"/>
    </source>
</evidence>
<feature type="transmembrane region" description="Helical" evidence="1">
    <location>
        <begin position="7"/>
        <end position="27"/>
    </location>
</feature>
<comment type="caution">
    <text evidence="2">The sequence shown here is derived from an EMBL/GenBank/DDBJ whole genome shotgun (WGS) entry which is preliminary data.</text>
</comment>
<gene>
    <name evidence="2" type="ORF">MBBAR_1c02360</name>
</gene>
<keyword evidence="3" id="KW-1185">Reference proteome</keyword>
<keyword evidence="1" id="KW-1133">Transmembrane helix</keyword>
<evidence type="ECO:0000256" key="1">
    <source>
        <dbReference type="SAM" id="Phobius"/>
    </source>
</evidence>
<protein>
    <submittedName>
        <fullName evidence="2">Uncharacterized protein</fullName>
    </submittedName>
</protein>
<evidence type="ECO:0000313" key="3">
    <source>
        <dbReference type="Proteomes" id="UP000191661"/>
    </source>
</evidence>
<sequence>MEKKKKVIIVIIVAIIAVVSVGSYFAYEIYMDSKYDEAYKLRSNYAVNSFNYLNESNVDMNNTALFYQNTTDYFDNIFYSLDLAIESSQKAINYSEEMKRTATTQVEKEYAEAQIKEYNNQLKWFKEIKNQCTIWENDLTYQADNNKLLTLKKEYENSANSRHEILLKNISFS</sequence>
<dbReference type="RefSeq" id="WP_080459447.1">
    <property type="nucleotide sequence ID" value="NZ_JXMW01000001.1"/>
</dbReference>
<proteinExistence type="predicted"/>